<evidence type="ECO:0000313" key="6">
    <source>
        <dbReference type="Proteomes" id="UP000245119"/>
    </source>
</evidence>
<feature type="region of interest" description="Disordered" evidence="4">
    <location>
        <begin position="1450"/>
        <end position="1473"/>
    </location>
</feature>
<feature type="region of interest" description="Disordered" evidence="4">
    <location>
        <begin position="409"/>
        <end position="645"/>
    </location>
</feature>
<reference evidence="5 6" key="1">
    <citation type="submission" date="2018-04" db="EMBL/GenBank/DDBJ databases">
        <title>The genome of golden apple snail Pomacea canaliculata provides insight into stress tolerance and invasive adaptation.</title>
        <authorList>
            <person name="Liu C."/>
            <person name="Liu B."/>
            <person name="Ren Y."/>
            <person name="Zhang Y."/>
            <person name="Wang H."/>
            <person name="Li S."/>
            <person name="Jiang F."/>
            <person name="Yin L."/>
            <person name="Zhang G."/>
            <person name="Qian W."/>
            <person name="Fan W."/>
        </authorList>
    </citation>
    <scope>NUCLEOTIDE SEQUENCE [LARGE SCALE GENOMIC DNA]</scope>
    <source>
        <strain evidence="5">SZHN2017</strain>
        <tissue evidence="5">Muscle</tissue>
    </source>
</reference>
<proteinExistence type="predicted"/>
<evidence type="ECO:0000256" key="2">
    <source>
        <dbReference type="ARBA" id="ARBA00022737"/>
    </source>
</evidence>
<feature type="region of interest" description="Disordered" evidence="4">
    <location>
        <begin position="1378"/>
        <end position="1406"/>
    </location>
</feature>
<feature type="compositionally biased region" description="Polar residues" evidence="4">
    <location>
        <begin position="1093"/>
        <end position="1108"/>
    </location>
</feature>
<evidence type="ECO:0000256" key="4">
    <source>
        <dbReference type="SAM" id="MobiDB-lite"/>
    </source>
</evidence>
<protein>
    <recommendedName>
        <fullName evidence="7">Leucine-rich repeat and IQ domain-containing protein 1</fullName>
    </recommendedName>
</protein>
<feature type="region of interest" description="Disordered" evidence="4">
    <location>
        <begin position="1088"/>
        <end position="1108"/>
    </location>
</feature>
<dbReference type="InterPro" id="IPR050836">
    <property type="entry name" value="SDS22/Internalin_LRR"/>
</dbReference>
<dbReference type="EMBL" id="PZQS01000003">
    <property type="protein sequence ID" value="PVD33368.1"/>
    <property type="molecule type" value="Genomic_DNA"/>
</dbReference>
<dbReference type="PANTHER" id="PTHR46652:SF7">
    <property type="entry name" value="LEUCINE-RICH REPEAT AND IQ DOMAIN-CONTAINING PROTEIN 1"/>
    <property type="match status" value="1"/>
</dbReference>
<dbReference type="InterPro" id="IPR003591">
    <property type="entry name" value="Leu-rich_rpt_typical-subtyp"/>
</dbReference>
<dbReference type="InterPro" id="IPR001611">
    <property type="entry name" value="Leu-rich_rpt"/>
</dbReference>
<feature type="region of interest" description="Disordered" evidence="4">
    <location>
        <begin position="1584"/>
        <end position="1622"/>
    </location>
</feature>
<keyword evidence="2" id="KW-0677">Repeat</keyword>
<dbReference type="SMART" id="SM00369">
    <property type="entry name" value="LRR_TYP"/>
    <property type="match status" value="3"/>
</dbReference>
<comment type="caution">
    <text evidence="5">The sequence shown here is derived from an EMBL/GenBank/DDBJ whole genome shotgun (WGS) entry which is preliminary data.</text>
</comment>
<keyword evidence="6" id="KW-1185">Reference proteome</keyword>
<dbReference type="InterPro" id="IPR032675">
    <property type="entry name" value="LRR_dom_sf"/>
</dbReference>
<feature type="compositionally biased region" description="Polar residues" evidence="4">
    <location>
        <begin position="1187"/>
        <end position="1204"/>
    </location>
</feature>
<dbReference type="InterPro" id="IPR000048">
    <property type="entry name" value="IQ_motif_EF-hand-BS"/>
</dbReference>
<dbReference type="OrthoDB" id="266138at2759"/>
<dbReference type="SMART" id="SM00015">
    <property type="entry name" value="IQ"/>
    <property type="match status" value="1"/>
</dbReference>
<feature type="compositionally biased region" description="Polar residues" evidence="4">
    <location>
        <begin position="1600"/>
        <end position="1615"/>
    </location>
</feature>
<dbReference type="STRING" id="400727.A0A2T7PIW9"/>
<name>A0A2T7PIW9_POMCA</name>
<feature type="compositionally biased region" description="Polar residues" evidence="4">
    <location>
        <begin position="1217"/>
        <end position="1229"/>
    </location>
</feature>
<dbReference type="PROSITE" id="PS50096">
    <property type="entry name" value="IQ"/>
    <property type="match status" value="1"/>
</dbReference>
<dbReference type="SUPFAM" id="SSF52058">
    <property type="entry name" value="L domain-like"/>
    <property type="match status" value="1"/>
</dbReference>
<dbReference type="Proteomes" id="UP000245119">
    <property type="component" value="Linkage Group LG3"/>
</dbReference>
<evidence type="ECO:0000256" key="1">
    <source>
        <dbReference type="ARBA" id="ARBA00022614"/>
    </source>
</evidence>
<gene>
    <name evidence="5" type="ORF">C0Q70_04622</name>
</gene>
<evidence type="ECO:0008006" key="7">
    <source>
        <dbReference type="Google" id="ProtNLM"/>
    </source>
</evidence>
<dbReference type="PANTHER" id="PTHR46652">
    <property type="entry name" value="LEUCINE-RICH REPEAT AND IQ DOMAIN-CONTAINING PROTEIN 1-RELATED"/>
    <property type="match status" value="1"/>
</dbReference>
<dbReference type="SMART" id="SM00365">
    <property type="entry name" value="LRR_SD22"/>
    <property type="match status" value="5"/>
</dbReference>
<accession>A0A2T7PIW9</accession>
<keyword evidence="1" id="KW-0433">Leucine-rich repeat</keyword>
<keyword evidence="3" id="KW-0175">Coiled coil</keyword>
<feature type="coiled-coil region" evidence="3">
    <location>
        <begin position="229"/>
        <end position="346"/>
    </location>
</feature>
<feature type="region of interest" description="Disordered" evidence="4">
    <location>
        <begin position="1644"/>
        <end position="1698"/>
    </location>
</feature>
<dbReference type="CDD" id="cd23767">
    <property type="entry name" value="IQCD"/>
    <property type="match status" value="1"/>
</dbReference>
<dbReference type="PROSITE" id="PS51450">
    <property type="entry name" value="LRR"/>
    <property type="match status" value="5"/>
</dbReference>
<evidence type="ECO:0000313" key="5">
    <source>
        <dbReference type="EMBL" id="PVD33368.1"/>
    </source>
</evidence>
<feature type="compositionally biased region" description="Polar residues" evidence="4">
    <location>
        <begin position="1454"/>
        <end position="1464"/>
    </location>
</feature>
<dbReference type="Gene3D" id="3.80.10.10">
    <property type="entry name" value="Ribonuclease Inhibitor"/>
    <property type="match status" value="2"/>
</dbReference>
<dbReference type="Pfam" id="PF00612">
    <property type="entry name" value="IQ"/>
    <property type="match status" value="1"/>
</dbReference>
<sequence>MPPAGILQTEMDEDAVIEIEIQQELEGINLDENDELDLDNIEHEHIYGSDDDEDFCGPVKEPVNTNEEMFPKEMEEYLQMIKKQRLNFEQTLEECDAILTNSLNGIQGPCCSLVPYDDWKEIEEAAKQRGLSVDEFKSKLLEEIENDQYELEMLDISDDEDFKQGQEDRHEDEASFGRGLPAAERNDIIERIEDQEFEESETNPGLKDVSGAVVLAHSNVLLQFGHFLREQMELVEETYKERALRLKKELETKRAAEEHLLLVLEEQHEKILQEMEKEKQALAVRKEEMEKNLEKEKEQRQKILEQDLKQVQAEISHLTNQISTERHQLEILRKEEEERYKQESTKAAVTLQRWYRGYRTRKQHETICQKLTEQKEKRRAEMEKRRIEEVEKQIQKQKQEKIRIEEEEKLKREEERKLREEEERKLREEEERKLREEEERKLREEEERKLREEEERKLREEEERKLREEEERRREEEMQREAERKQEEERQHKEEEERKKKAEEDKRKKEEEESEKKRKIEEDKKRKEEEKRKKEEEKRKKEEEEKRIQEEKQRIEREKKQREEEKRRLEEENIKKKEEECKQKEAEKQKEKVCEYKQREEEEQRKKEEAKLKEEGKKAVEEEAIRLMDDKEKKEKGCRENDESSEKENVEKFNLLAEQIESCRLKWMKICLPWSKVSNEPWKQKLNVRRKKVPRRPSSSKKLPPLLENTILAAGKVPSLRQVTALELCDLPGHSLSTLEGCLNLKHLKLTRCGIISLEHLSQCQQLQCIDVQENLIEFVDLKDLNNLYMLNLSHNKLTSIHGLDSCTRLCWLNLAHNKLTQLDGLSPLRHLHTLLVSNNQLVSTEGLDLCPTIQHLDLSGNYLTAIKGVEKLGLLLELDASSNNLSEMPDLQNQVLLQRLILRENSIGPHVDLSAIWLPLLTHLDLSQNVIEELKGPSYGLFTLKFLDLAVNQIVDSSQVLPALSACFQLEDLNLQGNVAMDEENISTKAKSELPLLRCLNSETVRTLSGVSLLVHKATSFEITCLQQTLLHKDLKQTRDRDSRIWTSEGTFHMCDAYFNFCDKSFKIAVEHRYTHEYGELASVNIPFAPQTPRSSSSTSMELSKVQQPENMDLGAAEISLSSPENKNSKTLVQRSQEKLAATVHQSQGNLKMTGLNTTAISPRKPSSVSVTAKEKFEMALRGKNDSSPSTAECSLDTSQHCQSPPLVVSHRSQEHATFSSDKNSSPKITLPALNLSGEARNTSLETRYYSSQLSSIKQSPLIEKEKYADTMHHTDITRSEARDLDQKPLLHDKDIRGVGGQLDASDLLLHETSNRQWKLASSNITADTVGVLMKSSGDDNFENLDDLMDGLQFDIDGFLDLEQFSVDEDLLEKGWRPEESPQIPSSYPVLAQIPPGSASGKPPLPPVPYLHLAPGSDTALAQPPGLPSQAWYRTETPVSDLQARQIPRPPSTVMSCEDSQAAPTGRSRREEKLAEEWGFKDSRTAELMLQRAKKMKYNAERRKRISKLDPHQRLKLFHKLKEISNVHSVRPPPAHVLPRKEYFQAQKEEAQQRELEKQAEVQTKKGRTYEWLHTQVGDFDVSSSRINPGSHAGEHVMTLTSSDSDLSRQQPRYQRSPDLTEFDSASNIGRFQLYQQAHRHSISGDSSSLSSQTTVLPPIKVGSDPNKNNREKISWRTEPVNKSIGWGGGKKRTTNN</sequence>
<feature type="region of interest" description="Disordered" evidence="4">
    <location>
        <begin position="1182"/>
        <end position="1231"/>
    </location>
</feature>
<evidence type="ECO:0000256" key="3">
    <source>
        <dbReference type="SAM" id="Coils"/>
    </source>
</evidence>
<organism evidence="5 6">
    <name type="scientific">Pomacea canaliculata</name>
    <name type="common">Golden apple snail</name>
    <dbReference type="NCBI Taxonomy" id="400727"/>
    <lineage>
        <taxon>Eukaryota</taxon>
        <taxon>Metazoa</taxon>
        <taxon>Spiralia</taxon>
        <taxon>Lophotrochozoa</taxon>
        <taxon>Mollusca</taxon>
        <taxon>Gastropoda</taxon>
        <taxon>Caenogastropoda</taxon>
        <taxon>Architaenioglossa</taxon>
        <taxon>Ampullarioidea</taxon>
        <taxon>Ampullariidae</taxon>
        <taxon>Pomacea</taxon>
    </lineage>
</organism>